<reference evidence="6" key="2">
    <citation type="journal article" date="2019" name="Int. J. Syst. Evol. Microbiol.">
        <title>The Global Catalogue of Microorganisms (GCM) 10K type strain sequencing project: providing services to taxonomists for standard genome sequencing and annotation.</title>
        <authorList>
            <consortium name="The Broad Institute Genomics Platform"/>
            <consortium name="The Broad Institute Genome Sequencing Center for Infectious Disease"/>
            <person name="Wu L."/>
            <person name="Ma J."/>
        </authorList>
    </citation>
    <scope>NUCLEOTIDE SEQUENCE [LARGE SCALE GENOMIC DNA]</scope>
    <source>
        <strain evidence="6">CGMCC 1.15931</strain>
    </source>
</reference>
<organism evidence="4 5">
    <name type="scientific">Pseudoduganella buxea</name>
    <dbReference type="NCBI Taxonomy" id="1949069"/>
    <lineage>
        <taxon>Bacteria</taxon>
        <taxon>Pseudomonadati</taxon>
        <taxon>Pseudomonadota</taxon>
        <taxon>Betaproteobacteria</taxon>
        <taxon>Burkholderiales</taxon>
        <taxon>Oxalobacteraceae</taxon>
        <taxon>Telluria group</taxon>
        <taxon>Pseudoduganella</taxon>
    </lineage>
</organism>
<evidence type="ECO:0000313" key="5">
    <source>
        <dbReference type="Proteomes" id="UP000430634"/>
    </source>
</evidence>
<evidence type="ECO:0000256" key="1">
    <source>
        <dbReference type="SAM" id="SignalP"/>
    </source>
</evidence>
<name>A0A6I3SXJ4_9BURK</name>
<comment type="caution">
    <text evidence="4">The sequence shown here is derived from an EMBL/GenBank/DDBJ whole genome shotgun (WGS) entry which is preliminary data.</text>
</comment>
<dbReference type="AlphaFoldDB" id="A0A6I3SXJ4"/>
<dbReference type="EMBL" id="WNKZ01000035">
    <property type="protein sequence ID" value="MTV53759.1"/>
    <property type="molecule type" value="Genomic_DNA"/>
</dbReference>
<dbReference type="OrthoDB" id="8774193at2"/>
<evidence type="ECO:0000313" key="4">
    <source>
        <dbReference type="EMBL" id="MTV53759.1"/>
    </source>
</evidence>
<protein>
    <submittedName>
        <fullName evidence="4">DUF2807 domain-containing protein</fullName>
    </submittedName>
</protein>
<keyword evidence="6" id="KW-1185">Reference proteome</keyword>
<reference evidence="3" key="1">
    <citation type="journal article" date="2014" name="Int. J. Syst. Evol. Microbiol.">
        <title>Complete genome of a new Firmicutes species belonging to the dominant human colonic microbiota ('Ruminococcus bicirculans') reveals two chromosomes and a selective capacity to utilize plant glucans.</title>
        <authorList>
            <consortium name="NISC Comparative Sequencing Program"/>
            <person name="Wegmann U."/>
            <person name="Louis P."/>
            <person name="Goesmann A."/>
            <person name="Henrissat B."/>
            <person name="Duncan S.H."/>
            <person name="Flint H.J."/>
        </authorList>
    </citation>
    <scope>NUCLEOTIDE SEQUENCE</scope>
    <source>
        <strain evidence="3">CGMCC 1.15931</strain>
    </source>
</reference>
<dbReference type="EMBL" id="BMKG01000009">
    <property type="protein sequence ID" value="GGC01734.1"/>
    <property type="molecule type" value="Genomic_DNA"/>
</dbReference>
<evidence type="ECO:0000313" key="6">
    <source>
        <dbReference type="Proteomes" id="UP000622638"/>
    </source>
</evidence>
<proteinExistence type="predicted"/>
<dbReference type="PANTHER" id="PTHR39200:SF1">
    <property type="entry name" value="AUTO-TRANSPORTER ADHESIN HEAD GIN DOMAIN-CONTAINING PROTEIN-RELATED"/>
    <property type="match status" value="1"/>
</dbReference>
<dbReference type="Pfam" id="PF10988">
    <property type="entry name" value="DUF2807"/>
    <property type="match status" value="1"/>
</dbReference>
<dbReference type="PANTHER" id="PTHR39200">
    <property type="entry name" value="HYPOTHETICAL EXPORTED PROTEIN"/>
    <property type="match status" value="1"/>
</dbReference>
<feature type="domain" description="Putative auto-transporter adhesin head GIN" evidence="2">
    <location>
        <begin position="40"/>
        <end position="201"/>
    </location>
</feature>
<accession>A0A6I3SXJ4</accession>
<sequence>MLRPPSLSIASAAFFTALSAGMLAMLPAAHAADDQRTLAPFRAIAVKGPIDLQILAGKAQSVKVSGNGEFIGKLRTTVKDGELLIDYPGKATQSTDTGKIVVTMPNLVKVIVEGAGEVDIDHVNEERIDIQFQGAGRLSAKGRTKWLRLKAQGVGQVDTRSLQSERADVNFEGIGEVSVHASQTLNAVVRGLGNVVYYGHPKTLNKSASGLGGIKAGD</sequence>
<reference evidence="3" key="4">
    <citation type="submission" date="2024-05" db="EMBL/GenBank/DDBJ databases">
        <authorList>
            <person name="Sun Q."/>
            <person name="Zhou Y."/>
        </authorList>
    </citation>
    <scope>NUCLEOTIDE SEQUENCE</scope>
    <source>
        <strain evidence="3">CGMCC 1.15931</strain>
    </source>
</reference>
<dbReference type="Proteomes" id="UP000430634">
    <property type="component" value="Unassembled WGS sequence"/>
</dbReference>
<dbReference type="Gene3D" id="2.160.20.120">
    <property type="match status" value="1"/>
</dbReference>
<keyword evidence="1" id="KW-0732">Signal</keyword>
<evidence type="ECO:0000259" key="2">
    <source>
        <dbReference type="Pfam" id="PF10988"/>
    </source>
</evidence>
<dbReference type="Proteomes" id="UP000622638">
    <property type="component" value="Unassembled WGS sequence"/>
</dbReference>
<feature type="chain" id="PRO_5026144196" evidence="1">
    <location>
        <begin position="32"/>
        <end position="218"/>
    </location>
</feature>
<feature type="signal peptide" evidence="1">
    <location>
        <begin position="1"/>
        <end position="31"/>
    </location>
</feature>
<reference evidence="4 5" key="3">
    <citation type="submission" date="2019-11" db="EMBL/GenBank/DDBJ databases">
        <title>Type strains purchased from KCTC, JCM and DSMZ.</title>
        <authorList>
            <person name="Lu H."/>
        </authorList>
    </citation>
    <scope>NUCLEOTIDE SEQUENCE [LARGE SCALE GENOMIC DNA]</scope>
    <source>
        <strain evidence="4 5">KCTC 52429</strain>
    </source>
</reference>
<gene>
    <name evidence="3" type="ORF">GCM10011572_24570</name>
    <name evidence="4" type="ORF">GM672_13570</name>
</gene>
<dbReference type="InterPro" id="IPR021255">
    <property type="entry name" value="DUF2807"/>
</dbReference>
<evidence type="ECO:0000313" key="3">
    <source>
        <dbReference type="EMBL" id="GGC01734.1"/>
    </source>
</evidence>
<dbReference type="RefSeq" id="WP_155471070.1">
    <property type="nucleotide sequence ID" value="NZ_BMKG01000009.1"/>
</dbReference>